<proteinExistence type="inferred from homology"/>
<dbReference type="InterPro" id="IPR003742">
    <property type="entry name" value="RlmH-like"/>
</dbReference>
<dbReference type="NCBIfam" id="NF000986">
    <property type="entry name" value="PRK00103.1-4"/>
    <property type="match status" value="1"/>
</dbReference>
<dbReference type="SUPFAM" id="SSF75217">
    <property type="entry name" value="alpha/beta knot"/>
    <property type="match status" value="1"/>
</dbReference>
<dbReference type="InterPro" id="IPR029026">
    <property type="entry name" value="tRNA_m1G_MTases_N"/>
</dbReference>
<feature type="binding site" evidence="5">
    <location>
        <position position="73"/>
    </location>
    <ligand>
        <name>S-adenosyl-L-methionine</name>
        <dbReference type="ChEBI" id="CHEBI:59789"/>
    </ligand>
</feature>
<dbReference type="PANTHER" id="PTHR33603">
    <property type="entry name" value="METHYLTRANSFERASE"/>
    <property type="match status" value="1"/>
</dbReference>
<dbReference type="EMBL" id="CACVAT010000189">
    <property type="protein sequence ID" value="CAA6812478.1"/>
    <property type="molecule type" value="Genomic_DNA"/>
</dbReference>
<organism evidence="6">
    <name type="scientific">uncultured Thiotrichaceae bacterium</name>
    <dbReference type="NCBI Taxonomy" id="298394"/>
    <lineage>
        <taxon>Bacteria</taxon>
        <taxon>Pseudomonadati</taxon>
        <taxon>Pseudomonadota</taxon>
        <taxon>Gammaproteobacteria</taxon>
        <taxon>Thiotrichales</taxon>
        <taxon>Thiotrichaceae</taxon>
        <taxon>environmental samples</taxon>
    </lineage>
</organism>
<evidence type="ECO:0000256" key="1">
    <source>
        <dbReference type="ARBA" id="ARBA00022603"/>
    </source>
</evidence>
<keyword evidence="3 5" id="KW-0949">S-adenosyl-L-methionine</keyword>
<evidence type="ECO:0000313" key="6">
    <source>
        <dbReference type="EMBL" id="CAA6812478.1"/>
    </source>
</evidence>
<dbReference type="InterPro" id="IPR029028">
    <property type="entry name" value="Alpha/beta_knot_MTases"/>
</dbReference>
<protein>
    <recommendedName>
        <fullName evidence="5">Ribosomal RNA large subunit methyltransferase H</fullName>
        <ecNumber evidence="5">2.1.1.177</ecNumber>
    </recommendedName>
    <alternativeName>
        <fullName evidence="5">23S rRNA (pseudouridine1915-N3)-methyltransferase</fullName>
    </alternativeName>
    <alternativeName>
        <fullName evidence="5">23S rRNA m3Psi1915 methyltransferase</fullName>
    </alternativeName>
    <alternativeName>
        <fullName evidence="5">rRNA (pseudouridine-N3-)-methyltransferase RlmH</fullName>
    </alternativeName>
</protein>
<name>A0A6S6SPZ0_9GAMM</name>
<comment type="subcellular location">
    <subcellularLocation>
        <location evidence="5">Cytoplasm</location>
    </subcellularLocation>
</comment>
<dbReference type="NCBIfam" id="TIGR00246">
    <property type="entry name" value="tRNA_RlmH_YbeA"/>
    <property type="match status" value="1"/>
</dbReference>
<dbReference type="AlphaFoldDB" id="A0A6S6SPZ0"/>
<comment type="similarity">
    <text evidence="4 5">Belongs to the RNA methyltransferase RlmH family.</text>
</comment>
<accession>A0A6S6SPZ0</accession>
<keyword evidence="5" id="KW-0963">Cytoplasm</keyword>
<dbReference type="EC" id="2.1.1.177" evidence="5"/>
<dbReference type="Gene3D" id="3.40.1280.10">
    <property type="match status" value="1"/>
</dbReference>
<dbReference type="HAMAP" id="MF_00658">
    <property type="entry name" value="23SrRNA_methyltr_H"/>
    <property type="match status" value="1"/>
</dbReference>
<dbReference type="CDD" id="cd18081">
    <property type="entry name" value="RlmH-like"/>
    <property type="match status" value="1"/>
</dbReference>
<evidence type="ECO:0000256" key="5">
    <source>
        <dbReference type="HAMAP-Rule" id="MF_00658"/>
    </source>
</evidence>
<reference evidence="6" key="1">
    <citation type="submission" date="2020-01" db="EMBL/GenBank/DDBJ databases">
        <authorList>
            <person name="Meier V. D."/>
            <person name="Meier V D."/>
        </authorList>
    </citation>
    <scope>NUCLEOTIDE SEQUENCE</scope>
    <source>
        <strain evidence="6">HLG_WM_MAG_09</strain>
    </source>
</reference>
<comment type="subunit">
    <text evidence="5">Homodimer.</text>
</comment>
<feature type="binding site" evidence="5">
    <location>
        <position position="104"/>
    </location>
    <ligand>
        <name>S-adenosyl-L-methionine</name>
        <dbReference type="ChEBI" id="CHEBI:59789"/>
    </ligand>
</feature>
<dbReference type="GO" id="GO:0005737">
    <property type="term" value="C:cytoplasm"/>
    <property type="evidence" value="ECO:0007669"/>
    <property type="project" value="UniProtKB-SubCell"/>
</dbReference>
<dbReference type="PANTHER" id="PTHR33603:SF1">
    <property type="entry name" value="RIBOSOMAL RNA LARGE SUBUNIT METHYLTRANSFERASE H"/>
    <property type="match status" value="1"/>
</dbReference>
<keyword evidence="1 5" id="KW-0489">Methyltransferase</keyword>
<comment type="catalytic activity">
    <reaction evidence="5">
        <text>pseudouridine(1915) in 23S rRNA + S-adenosyl-L-methionine = N(3)-methylpseudouridine(1915) in 23S rRNA + S-adenosyl-L-homocysteine + H(+)</text>
        <dbReference type="Rhea" id="RHEA:42752"/>
        <dbReference type="Rhea" id="RHEA-COMP:10221"/>
        <dbReference type="Rhea" id="RHEA-COMP:10222"/>
        <dbReference type="ChEBI" id="CHEBI:15378"/>
        <dbReference type="ChEBI" id="CHEBI:57856"/>
        <dbReference type="ChEBI" id="CHEBI:59789"/>
        <dbReference type="ChEBI" id="CHEBI:65314"/>
        <dbReference type="ChEBI" id="CHEBI:74486"/>
        <dbReference type="EC" id="2.1.1.177"/>
    </reaction>
</comment>
<dbReference type="PIRSF" id="PIRSF004505">
    <property type="entry name" value="MT_bac"/>
    <property type="match status" value="1"/>
</dbReference>
<feature type="binding site" evidence="5">
    <location>
        <begin position="123"/>
        <end position="128"/>
    </location>
    <ligand>
        <name>S-adenosyl-L-methionine</name>
        <dbReference type="ChEBI" id="CHEBI:59789"/>
    </ligand>
</feature>
<gene>
    <name evidence="5" type="primary">rlmH</name>
    <name evidence="6" type="ORF">HELGO_WM34220</name>
</gene>
<evidence type="ECO:0000256" key="3">
    <source>
        <dbReference type="ARBA" id="ARBA00022691"/>
    </source>
</evidence>
<evidence type="ECO:0000256" key="2">
    <source>
        <dbReference type="ARBA" id="ARBA00022679"/>
    </source>
</evidence>
<comment type="function">
    <text evidence="5">Specifically methylates the pseudouridine at position 1915 (m3Psi1915) in 23S rRNA.</text>
</comment>
<keyword evidence="5" id="KW-0698">rRNA processing</keyword>
<dbReference type="GO" id="GO:0070038">
    <property type="term" value="F:rRNA (pseudouridine-N3-)-methyltransferase activity"/>
    <property type="evidence" value="ECO:0007669"/>
    <property type="project" value="UniProtKB-UniRule"/>
</dbReference>
<sequence length="157" mass="17531">MRIHLLAVGTKMPEWVTTATDEYAGRMPAHCQLVIKEIHAVKRTKKSERKRIMETEGQKLLAAIPEGAVVVALDVLGKSFSSEKLSRQLDDWMLGAQDVVLLVGGPDGLSPACLQRADMKWSLSELTLPHPLVRVVIAEQLFRAWSILTNHPYHRAD</sequence>
<evidence type="ECO:0000256" key="4">
    <source>
        <dbReference type="ARBA" id="ARBA00038303"/>
    </source>
</evidence>
<keyword evidence="2 5" id="KW-0808">Transferase</keyword>
<dbReference type="Pfam" id="PF02590">
    <property type="entry name" value="SPOUT_MTase"/>
    <property type="match status" value="1"/>
</dbReference>